<gene>
    <name evidence="1" type="ORF">BLEM_0592</name>
</gene>
<dbReference type="AlphaFoldDB" id="A0A261FUQ7"/>
<evidence type="ECO:0000313" key="1">
    <source>
        <dbReference type="EMBL" id="OZG62675.1"/>
    </source>
</evidence>
<comment type="caution">
    <text evidence="1">The sequence shown here is derived from an EMBL/GenBank/DDBJ whole genome shotgun (WGS) entry which is preliminary data.</text>
</comment>
<accession>A0A261FUQ7</accession>
<evidence type="ECO:0000313" key="2">
    <source>
        <dbReference type="Proteomes" id="UP000216352"/>
    </source>
</evidence>
<protein>
    <submittedName>
        <fullName evidence="1">Uncharacterized protein</fullName>
    </submittedName>
</protein>
<proteinExistence type="predicted"/>
<organism evidence="1 2">
    <name type="scientific">Bifidobacterium lemurum</name>
    <dbReference type="NCBI Taxonomy" id="1603886"/>
    <lineage>
        <taxon>Bacteria</taxon>
        <taxon>Bacillati</taxon>
        <taxon>Actinomycetota</taxon>
        <taxon>Actinomycetes</taxon>
        <taxon>Bifidobacteriales</taxon>
        <taxon>Bifidobacteriaceae</taxon>
        <taxon>Bifidobacterium</taxon>
    </lineage>
</organism>
<keyword evidence="2" id="KW-1185">Reference proteome</keyword>
<dbReference type="EMBL" id="MWWX01000004">
    <property type="protein sequence ID" value="OZG62675.1"/>
    <property type="molecule type" value="Genomic_DNA"/>
</dbReference>
<sequence length="56" mass="6043">MRALYKGFMCFCAIFCALILAAVGFWSVMGVALLCGAMVVADVPERVSARVNQGRE</sequence>
<dbReference type="STRING" id="1603886.GCA_001895165_01297"/>
<dbReference type="Proteomes" id="UP000216352">
    <property type="component" value="Unassembled WGS sequence"/>
</dbReference>
<name>A0A261FUQ7_9BIFI</name>
<reference evidence="1 2" key="1">
    <citation type="journal article" date="2017" name="BMC Genomics">
        <title>Comparative genomic and phylogenomic analyses of the Bifidobacteriaceae family.</title>
        <authorList>
            <person name="Lugli G.A."/>
            <person name="Milani C."/>
            <person name="Turroni F."/>
            <person name="Duranti S."/>
            <person name="Mancabelli L."/>
            <person name="Mangifesta M."/>
            <person name="Ferrario C."/>
            <person name="Modesto M."/>
            <person name="Mattarelli P."/>
            <person name="Jiri K."/>
            <person name="van Sinderen D."/>
            <person name="Ventura M."/>
        </authorList>
    </citation>
    <scope>NUCLEOTIDE SEQUENCE [LARGE SCALE GENOMIC DNA]</scope>
    <source>
        <strain evidence="1 2">DSM 28807</strain>
    </source>
</reference>